<gene>
    <name evidence="1" type="ORF">LITE_LOCUS25620</name>
</gene>
<sequence length="71" mass="7796">NKTLDPTPAEIAGARPPSCAPSYDIVSESPPSPQQIGFGVAIFRGFFCPRLPAVLLHRRLIFLVHSTVKFY</sequence>
<dbReference type="AlphaFoldDB" id="A0AAV0LUJ9"/>
<comment type="caution">
    <text evidence="1">The sequence shown here is derived from an EMBL/GenBank/DDBJ whole genome shotgun (WGS) entry which is preliminary data.</text>
</comment>
<feature type="non-terminal residue" evidence="1">
    <location>
        <position position="1"/>
    </location>
</feature>
<protein>
    <submittedName>
        <fullName evidence="1">Uncharacterized protein</fullName>
    </submittedName>
</protein>
<proteinExistence type="predicted"/>
<reference evidence="1" key="1">
    <citation type="submission" date="2022-08" db="EMBL/GenBank/DDBJ databases">
        <authorList>
            <person name="Gutierrez-Valencia J."/>
        </authorList>
    </citation>
    <scope>NUCLEOTIDE SEQUENCE</scope>
</reference>
<accession>A0AAV0LUJ9</accession>
<dbReference type="EMBL" id="CAMGYJ010000006">
    <property type="protein sequence ID" value="CAI0437870.1"/>
    <property type="molecule type" value="Genomic_DNA"/>
</dbReference>
<organism evidence="1 2">
    <name type="scientific">Linum tenue</name>
    <dbReference type="NCBI Taxonomy" id="586396"/>
    <lineage>
        <taxon>Eukaryota</taxon>
        <taxon>Viridiplantae</taxon>
        <taxon>Streptophyta</taxon>
        <taxon>Embryophyta</taxon>
        <taxon>Tracheophyta</taxon>
        <taxon>Spermatophyta</taxon>
        <taxon>Magnoliopsida</taxon>
        <taxon>eudicotyledons</taxon>
        <taxon>Gunneridae</taxon>
        <taxon>Pentapetalae</taxon>
        <taxon>rosids</taxon>
        <taxon>fabids</taxon>
        <taxon>Malpighiales</taxon>
        <taxon>Linaceae</taxon>
        <taxon>Linum</taxon>
    </lineage>
</organism>
<dbReference type="Proteomes" id="UP001154282">
    <property type="component" value="Unassembled WGS sequence"/>
</dbReference>
<evidence type="ECO:0000313" key="2">
    <source>
        <dbReference type="Proteomes" id="UP001154282"/>
    </source>
</evidence>
<name>A0AAV0LUJ9_9ROSI</name>
<evidence type="ECO:0000313" key="1">
    <source>
        <dbReference type="EMBL" id="CAI0437870.1"/>
    </source>
</evidence>
<keyword evidence="2" id="KW-1185">Reference proteome</keyword>